<dbReference type="Proteomes" id="UP000799764">
    <property type="component" value="Unassembled WGS sequence"/>
</dbReference>
<protein>
    <submittedName>
        <fullName evidence="2">Uncharacterized protein</fullName>
    </submittedName>
</protein>
<evidence type="ECO:0000313" key="2">
    <source>
        <dbReference type="EMBL" id="KAF2445079.1"/>
    </source>
</evidence>
<evidence type="ECO:0000256" key="1">
    <source>
        <dbReference type="SAM" id="MobiDB-lite"/>
    </source>
</evidence>
<feature type="region of interest" description="Disordered" evidence="1">
    <location>
        <begin position="15"/>
        <end position="69"/>
    </location>
</feature>
<gene>
    <name evidence="2" type="ORF">P171DRAFT_521134</name>
</gene>
<feature type="compositionally biased region" description="Basic and acidic residues" evidence="1">
    <location>
        <begin position="21"/>
        <end position="61"/>
    </location>
</feature>
<sequence>MAYWMASGLPTLDYIANGDPASRECKTQEPFHPERTEESAHATQEEKPARPEWIKKPEAHHQTHASSVPLPEDLAEFQERGYMICQAEADHSRANGVQLMTPSQASDLGLRRRFHSLGSRSKDVTAGWDKDILRWAKVLVDSEKPDEHDSALTALWILVEPSTNFDVLLSVMAALASRNRDIGFAAPGYWWRYTHA</sequence>
<comment type="caution">
    <text evidence="2">The sequence shown here is derived from an EMBL/GenBank/DDBJ whole genome shotgun (WGS) entry which is preliminary data.</text>
</comment>
<accession>A0A9P4PLG0</accession>
<dbReference type="AlphaFoldDB" id="A0A9P4PLG0"/>
<name>A0A9P4PLG0_9PLEO</name>
<organism evidence="2 3">
    <name type="scientific">Karstenula rhodostoma CBS 690.94</name>
    <dbReference type="NCBI Taxonomy" id="1392251"/>
    <lineage>
        <taxon>Eukaryota</taxon>
        <taxon>Fungi</taxon>
        <taxon>Dikarya</taxon>
        <taxon>Ascomycota</taxon>
        <taxon>Pezizomycotina</taxon>
        <taxon>Dothideomycetes</taxon>
        <taxon>Pleosporomycetidae</taxon>
        <taxon>Pleosporales</taxon>
        <taxon>Massarineae</taxon>
        <taxon>Didymosphaeriaceae</taxon>
        <taxon>Karstenula</taxon>
    </lineage>
</organism>
<proteinExistence type="predicted"/>
<evidence type="ECO:0000313" key="3">
    <source>
        <dbReference type="Proteomes" id="UP000799764"/>
    </source>
</evidence>
<keyword evidence="3" id="KW-1185">Reference proteome</keyword>
<dbReference type="EMBL" id="MU001500">
    <property type="protein sequence ID" value="KAF2445079.1"/>
    <property type="molecule type" value="Genomic_DNA"/>
</dbReference>
<reference evidence="2" key="1">
    <citation type="journal article" date="2020" name="Stud. Mycol.">
        <title>101 Dothideomycetes genomes: a test case for predicting lifestyles and emergence of pathogens.</title>
        <authorList>
            <person name="Haridas S."/>
            <person name="Albert R."/>
            <person name="Binder M."/>
            <person name="Bloem J."/>
            <person name="Labutti K."/>
            <person name="Salamov A."/>
            <person name="Andreopoulos B."/>
            <person name="Baker S."/>
            <person name="Barry K."/>
            <person name="Bills G."/>
            <person name="Bluhm B."/>
            <person name="Cannon C."/>
            <person name="Castanera R."/>
            <person name="Culley D."/>
            <person name="Daum C."/>
            <person name="Ezra D."/>
            <person name="Gonzalez J."/>
            <person name="Henrissat B."/>
            <person name="Kuo A."/>
            <person name="Liang C."/>
            <person name="Lipzen A."/>
            <person name="Lutzoni F."/>
            <person name="Magnuson J."/>
            <person name="Mondo S."/>
            <person name="Nolan M."/>
            <person name="Ohm R."/>
            <person name="Pangilinan J."/>
            <person name="Park H.-J."/>
            <person name="Ramirez L."/>
            <person name="Alfaro M."/>
            <person name="Sun H."/>
            <person name="Tritt A."/>
            <person name="Yoshinaga Y."/>
            <person name="Zwiers L.-H."/>
            <person name="Turgeon B."/>
            <person name="Goodwin S."/>
            <person name="Spatafora J."/>
            <person name="Crous P."/>
            <person name="Grigoriev I."/>
        </authorList>
    </citation>
    <scope>NUCLEOTIDE SEQUENCE</scope>
    <source>
        <strain evidence="2">CBS 690.94</strain>
    </source>
</reference>